<comment type="caution">
    <text evidence="1">The sequence shown here is derived from an EMBL/GenBank/DDBJ whole genome shotgun (WGS) entry which is preliminary data.</text>
</comment>
<reference evidence="1 2" key="1">
    <citation type="submission" date="2019-03" db="EMBL/GenBank/DDBJ databases">
        <title>Genomics of glacier-inhabiting Cryobacterium strains.</title>
        <authorList>
            <person name="Liu Q."/>
            <person name="Xin Y.-H."/>
        </authorList>
    </citation>
    <scope>NUCLEOTIDE SEQUENCE [LARGE SCALE GENOMIC DNA]</scope>
    <source>
        <strain evidence="1 2">TMT4-23</strain>
    </source>
</reference>
<evidence type="ECO:0000313" key="2">
    <source>
        <dbReference type="Proteomes" id="UP000298355"/>
    </source>
</evidence>
<proteinExistence type="predicted"/>
<protein>
    <submittedName>
        <fullName evidence="1">Uncharacterized protein</fullName>
    </submittedName>
</protein>
<organism evidence="1 2">
    <name type="scientific">Cryobacterium breve</name>
    <dbReference type="NCBI Taxonomy" id="1259258"/>
    <lineage>
        <taxon>Bacteria</taxon>
        <taxon>Bacillati</taxon>
        <taxon>Actinomycetota</taxon>
        <taxon>Actinomycetes</taxon>
        <taxon>Micrococcales</taxon>
        <taxon>Microbacteriaceae</taxon>
        <taxon>Cryobacterium</taxon>
    </lineage>
</organism>
<accession>A0ABY2IZ51</accession>
<name>A0ABY2IZ51_9MICO</name>
<sequence>MTTPLRVEDAAPVTTTEQARERVLELVGHPTSHQLWFMLLDARGWQIPLLIPVGGIPLRPEPGGVAVLASAVNQILAEYGPGGSVILTLERPGTAALTAVDQAWGRELRASFGSLLRITGLFVAHDEGVCELVG</sequence>
<keyword evidence="2" id="KW-1185">Reference proteome</keyword>
<gene>
    <name evidence="1" type="ORF">E3O65_10305</name>
</gene>
<dbReference type="Proteomes" id="UP000298355">
    <property type="component" value="Unassembled WGS sequence"/>
</dbReference>
<dbReference type="RefSeq" id="WP_134363641.1">
    <property type="nucleotide sequence ID" value="NZ_SOGJ01000023.1"/>
</dbReference>
<evidence type="ECO:0000313" key="1">
    <source>
        <dbReference type="EMBL" id="TFC97195.1"/>
    </source>
</evidence>
<dbReference type="EMBL" id="SOGJ01000023">
    <property type="protein sequence ID" value="TFC97195.1"/>
    <property type="molecule type" value="Genomic_DNA"/>
</dbReference>